<comment type="subcellular location">
    <subcellularLocation>
        <location evidence="1">Cell membrane</location>
        <topology evidence="1">Multi-pass membrane protein</topology>
    </subcellularLocation>
</comment>
<dbReference type="InterPro" id="IPR005495">
    <property type="entry name" value="LptG/LptF_permease"/>
</dbReference>
<gene>
    <name evidence="7" type="ORF">SDC9_160134</name>
</gene>
<keyword evidence="2" id="KW-1003">Cell membrane</keyword>
<evidence type="ECO:0000256" key="4">
    <source>
        <dbReference type="ARBA" id="ARBA00022989"/>
    </source>
</evidence>
<dbReference type="Pfam" id="PF03739">
    <property type="entry name" value="LptF_LptG"/>
    <property type="match status" value="1"/>
</dbReference>
<keyword evidence="3 6" id="KW-0812">Transmembrane</keyword>
<dbReference type="GO" id="GO:0015920">
    <property type="term" value="P:lipopolysaccharide transport"/>
    <property type="evidence" value="ECO:0007669"/>
    <property type="project" value="TreeGrafter"/>
</dbReference>
<dbReference type="PANTHER" id="PTHR33529">
    <property type="entry name" value="SLR0882 PROTEIN-RELATED"/>
    <property type="match status" value="1"/>
</dbReference>
<protein>
    <recommendedName>
        <fullName evidence="8">Lipopolysaccharide export system permease protein LptG</fullName>
    </recommendedName>
</protein>
<evidence type="ECO:0000256" key="2">
    <source>
        <dbReference type="ARBA" id="ARBA00022475"/>
    </source>
</evidence>
<feature type="transmembrane region" description="Helical" evidence="6">
    <location>
        <begin position="153"/>
        <end position="172"/>
    </location>
</feature>
<evidence type="ECO:0000256" key="3">
    <source>
        <dbReference type="ARBA" id="ARBA00022692"/>
    </source>
</evidence>
<feature type="transmembrane region" description="Helical" evidence="6">
    <location>
        <begin position="184"/>
        <end position="203"/>
    </location>
</feature>
<dbReference type="AlphaFoldDB" id="A0A645FK62"/>
<evidence type="ECO:0000256" key="6">
    <source>
        <dbReference type="SAM" id="Phobius"/>
    </source>
</evidence>
<accession>A0A645FK62</accession>
<keyword evidence="5 6" id="KW-0472">Membrane</keyword>
<dbReference type="EMBL" id="VSSQ01059232">
    <property type="protein sequence ID" value="MPN12814.1"/>
    <property type="molecule type" value="Genomic_DNA"/>
</dbReference>
<organism evidence="7">
    <name type="scientific">bioreactor metagenome</name>
    <dbReference type="NCBI Taxonomy" id="1076179"/>
    <lineage>
        <taxon>unclassified sequences</taxon>
        <taxon>metagenomes</taxon>
        <taxon>ecological metagenomes</taxon>
    </lineage>
</organism>
<feature type="transmembrane region" description="Helical" evidence="6">
    <location>
        <begin position="121"/>
        <end position="147"/>
    </location>
</feature>
<name>A0A645FK62_9ZZZZ</name>
<sequence length="211" mass="23797">MPDTANAELGIAAQDGKQYDVSVKFYRADGTLDKDLLARNAIYQDESGWRFEDVAISEYSDDGLFSKPTRKYDTWQLTPEEASETPVDIQYSVKPVEDLPSWIILELLTRTKDMSRRSRNVYWTVFFYRMAFPWSCFLAVFLGIPLATKSERSGILTSIITAVVIIIGYIVVAQTFLVIGKQGYLNPLIAGLLPTAAFIAYGVDRVVRNRS</sequence>
<dbReference type="PANTHER" id="PTHR33529:SF6">
    <property type="entry name" value="YJGP_YJGQ FAMILY PERMEASE"/>
    <property type="match status" value="1"/>
</dbReference>
<evidence type="ECO:0000313" key="7">
    <source>
        <dbReference type="EMBL" id="MPN12814.1"/>
    </source>
</evidence>
<dbReference type="GO" id="GO:0043190">
    <property type="term" value="C:ATP-binding cassette (ABC) transporter complex"/>
    <property type="evidence" value="ECO:0007669"/>
    <property type="project" value="TreeGrafter"/>
</dbReference>
<comment type="caution">
    <text evidence="7">The sequence shown here is derived from an EMBL/GenBank/DDBJ whole genome shotgun (WGS) entry which is preliminary data.</text>
</comment>
<keyword evidence="4 6" id="KW-1133">Transmembrane helix</keyword>
<evidence type="ECO:0000256" key="1">
    <source>
        <dbReference type="ARBA" id="ARBA00004651"/>
    </source>
</evidence>
<reference evidence="7" key="1">
    <citation type="submission" date="2019-08" db="EMBL/GenBank/DDBJ databases">
        <authorList>
            <person name="Kucharzyk K."/>
            <person name="Murdoch R.W."/>
            <person name="Higgins S."/>
            <person name="Loffler F."/>
        </authorList>
    </citation>
    <scope>NUCLEOTIDE SEQUENCE</scope>
</reference>
<evidence type="ECO:0000256" key="5">
    <source>
        <dbReference type="ARBA" id="ARBA00023136"/>
    </source>
</evidence>
<evidence type="ECO:0008006" key="8">
    <source>
        <dbReference type="Google" id="ProtNLM"/>
    </source>
</evidence>
<proteinExistence type="predicted"/>